<sequence>MDINDLRIFFTLASLACFVGIARWAYSRNNRVRFDEDAMLPFDDEALPSQVERGQK</sequence>
<comment type="caution">
    <text evidence="2">The sequence shown here is derived from an EMBL/GenBank/DDBJ whole genome shotgun (WGS) entry which is preliminary data.</text>
</comment>
<feature type="transmembrane region" description="Helical" evidence="1">
    <location>
        <begin position="6"/>
        <end position="26"/>
    </location>
</feature>
<keyword evidence="3" id="KW-1185">Reference proteome</keyword>
<keyword evidence="1" id="KW-1133">Transmembrane helix</keyword>
<reference evidence="2 3" key="1">
    <citation type="submission" date="2020-08" db="EMBL/GenBank/DDBJ databases">
        <title>Functional genomics of gut bacteria from endangered species of beetles.</title>
        <authorList>
            <person name="Carlos-Shanley C."/>
        </authorList>
    </citation>
    <scope>NUCLEOTIDE SEQUENCE [LARGE SCALE GENOMIC DNA]</scope>
    <source>
        <strain evidence="2 3">S00124</strain>
    </source>
</reference>
<organism evidence="2 3">
    <name type="scientific">Comamonas odontotermitis</name>
    <dbReference type="NCBI Taxonomy" id="379895"/>
    <lineage>
        <taxon>Bacteria</taxon>
        <taxon>Pseudomonadati</taxon>
        <taxon>Pseudomonadota</taxon>
        <taxon>Betaproteobacteria</taxon>
        <taxon>Burkholderiales</taxon>
        <taxon>Comamonadaceae</taxon>
        <taxon>Comamonas</taxon>
    </lineage>
</organism>
<name>A0ABR6RJA4_9BURK</name>
<accession>A0ABR6RJA4</accession>
<keyword evidence="1" id="KW-0472">Membrane</keyword>
<keyword evidence="1" id="KW-0812">Transmembrane</keyword>
<protein>
    <submittedName>
        <fullName evidence="2">Cytochrome c oxidase cbb3-type subunit 4</fullName>
    </submittedName>
</protein>
<evidence type="ECO:0000313" key="2">
    <source>
        <dbReference type="EMBL" id="MBB6579099.1"/>
    </source>
</evidence>
<evidence type="ECO:0000313" key="3">
    <source>
        <dbReference type="Proteomes" id="UP000562492"/>
    </source>
</evidence>
<dbReference type="InterPro" id="IPR008621">
    <property type="entry name" value="Cbb3-typ_cyt_oxidase_comp"/>
</dbReference>
<proteinExistence type="predicted"/>
<dbReference type="Pfam" id="PF05545">
    <property type="entry name" value="FixQ"/>
    <property type="match status" value="1"/>
</dbReference>
<dbReference type="Proteomes" id="UP000562492">
    <property type="component" value="Unassembled WGS sequence"/>
</dbReference>
<dbReference type="EMBL" id="JACHKZ010000023">
    <property type="protein sequence ID" value="MBB6579099.1"/>
    <property type="molecule type" value="Genomic_DNA"/>
</dbReference>
<evidence type="ECO:0000256" key="1">
    <source>
        <dbReference type="SAM" id="Phobius"/>
    </source>
</evidence>
<gene>
    <name evidence="2" type="ORF">HNP33_003209</name>
</gene>